<evidence type="ECO:0000313" key="3">
    <source>
        <dbReference type="Proteomes" id="UP001224418"/>
    </source>
</evidence>
<accession>A0ABU0JRN3</accession>
<feature type="domain" description="HNH" evidence="1">
    <location>
        <begin position="71"/>
        <end position="119"/>
    </location>
</feature>
<proteinExistence type="predicted"/>
<organism evidence="2 3">
    <name type="scientific">Hathewaya limosa</name>
    <name type="common">Clostridium limosum</name>
    <dbReference type="NCBI Taxonomy" id="1536"/>
    <lineage>
        <taxon>Bacteria</taxon>
        <taxon>Bacillati</taxon>
        <taxon>Bacillota</taxon>
        <taxon>Clostridia</taxon>
        <taxon>Eubacteriales</taxon>
        <taxon>Clostridiaceae</taxon>
        <taxon>Hathewaya</taxon>
    </lineage>
</organism>
<name>A0ABU0JRN3_HATLI</name>
<evidence type="ECO:0000259" key="1">
    <source>
        <dbReference type="Pfam" id="PF01844"/>
    </source>
</evidence>
<dbReference type="RefSeq" id="WP_111941962.1">
    <property type="nucleotide sequence ID" value="NZ_BAAACJ010000036.1"/>
</dbReference>
<dbReference type="Pfam" id="PF01844">
    <property type="entry name" value="HNH"/>
    <property type="match status" value="1"/>
</dbReference>
<dbReference type="Proteomes" id="UP001224418">
    <property type="component" value="Unassembled WGS sequence"/>
</dbReference>
<protein>
    <recommendedName>
        <fullName evidence="1">HNH domain-containing protein</fullName>
    </recommendedName>
</protein>
<dbReference type="Gene3D" id="3.30.40.190">
    <property type="match status" value="1"/>
</dbReference>
<comment type="caution">
    <text evidence="2">The sequence shown here is derived from an EMBL/GenBank/DDBJ whole genome shotgun (WGS) entry which is preliminary data.</text>
</comment>
<reference evidence="2 3" key="1">
    <citation type="submission" date="2023-07" db="EMBL/GenBank/DDBJ databases">
        <title>Genomic Encyclopedia of Type Strains, Phase IV (KMG-IV): sequencing the most valuable type-strain genomes for metagenomic binning, comparative biology and taxonomic classification.</title>
        <authorList>
            <person name="Goeker M."/>
        </authorList>
    </citation>
    <scope>NUCLEOTIDE SEQUENCE [LARGE SCALE GENOMIC DNA]</scope>
    <source>
        <strain evidence="2 3">DSM 1400</strain>
    </source>
</reference>
<sequence length="147" mass="18038">MPIYRICTECGKRVLAGTLCSCEDKRRKEKYREYKHRRLQDKEERLRQRFYSNSTWLNLSEVIKKHYLGLCVLCWKQGLEEENQFTHHIETVKDRPDLRLREDNLIPLCDCCHKKVHRKMEMSYKDKVEIQNTLKNLIHEFNKEFYK</sequence>
<gene>
    <name evidence="2" type="ORF">QOZ93_001472</name>
</gene>
<dbReference type="InterPro" id="IPR002711">
    <property type="entry name" value="HNH"/>
</dbReference>
<evidence type="ECO:0000313" key="2">
    <source>
        <dbReference type="EMBL" id="MDQ0479730.1"/>
    </source>
</evidence>
<keyword evidence="3" id="KW-1185">Reference proteome</keyword>
<dbReference type="EMBL" id="JAUSWN010000011">
    <property type="protein sequence ID" value="MDQ0479730.1"/>
    <property type="molecule type" value="Genomic_DNA"/>
</dbReference>